<accession>C5L5C4</accession>
<organism evidence="2">
    <name type="scientific">Perkinsus marinus (strain ATCC 50983 / TXsc)</name>
    <dbReference type="NCBI Taxonomy" id="423536"/>
    <lineage>
        <taxon>Eukaryota</taxon>
        <taxon>Sar</taxon>
        <taxon>Alveolata</taxon>
        <taxon>Perkinsozoa</taxon>
        <taxon>Perkinsea</taxon>
        <taxon>Perkinsida</taxon>
        <taxon>Perkinsidae</taxon>
        <taxon>Perkinsus</taxon>
    </lineage>
</organism>
<evidence type="ECO:0000313" key="1">
    <source>
        <dbReference type="EMBL" id="EER08069.1"/>
    </source>
</evidence>
<dbReference type="AlphaFoldDB" id="C5L5C4"/>
<dbReference type="InParanoid" id="C5L5C4"/>
<sequence length="309" mass="34471">MRKGEVTSETQELIRKYWQPKLSSDSRQEVTNAAKVIEALGGGKIDPSVVERFSSIREGDDEAGVACLWKIEANGEAIGREKVAQITVVNDDTADLFVSYEDLLEKATLRLSAVSRVPERVLSQLATRATPEWILTILDSPIDHPRPLVDCGCTRLCALKSGEIDVNRQTRELLQRGSLELWLWALHVDPAVLEEVDTRSVYAEVISMIREHPIDDSTIVGRALLQLDLINSELLGWRVLTMLCMRGFEPLDEAAGRWLLPQVGRVISPVLIEVETEESRNVDGVMAQYTASTRELLARREAADGLKTE</sequence>
<dbReference type="EMBL" id="GG679246">
    <property type="protein sequence ID" value="EER08069.1"/>
    <property type="molecule type" value="Genomic_DNA"/>
</dbReference>
<proteinExistence type="predicted"/>
<name>C5L5C4_PERM5</name>
<evidence type="ECO:0000313" key="2">
    <source>
        <dbReference type="Proteomes" id="UP000007800"/>
    </source>
</evidence>
<reference evidence="1 2" key="1">
    <citation type="submission" date="2008-07" db="EMBL/GenBank/DDBJ databases">
        <authorList>
            <person name="El-Sayed N."/>
            <person name="Caler E."/>
            <person name="Inman J."/>
            <person name="Amedeo P."/>
            <person name="Hass B."/>
            <person name="Wortman J."/>
        </authorList>
    </citation>
    <scope>NUCLEOTIDE SEQUENCE [LARGE SCALE GENOMIC DNA]</scope>
    <source>
        <strain evidence="2">ATCC 50983 / TXsc</strain>
    </source>
</reference>
<gene>
    <name evidence="1" type="ORF">Pmar_PMAR023164</name>
</gene>
<dbReference type="OMA" id="EWILTIL"/>
<protein>
    <submittedName>
        <fullName evidence="1">Uncharacterized protein</fullName>
    </submittedName>
</protein>
<dbReference type="GeneID" id="9064224"/>
<feature type="non-terminal residue" evidence="1">
    <location>
        <position position="309"/>
    </location>
</feature>
<dbReference type="RefSeq" id="XP_002776253.1">
    <property type="nucleotide sequence ID" value="XM_002776207.1"/>
</dbReference>
<keyword evidence="2" id="KW-1185">Reference proteome</keyword>
<dbReference type="Proteomes" id="UP000007800">
    <property type="component" value="Unassembled WGS sequence"/>
</dbReference>